<dbReference type="GO" id="GO:0006631">
    <property type="term" value="P:fatty acid metabolic process"/>
    <property type="evidence" value="ECO:0007669"/>
    <property type="project" value="TreeGrafter"/>
</dbReference>
<dbReference type="Gene3D" id="3.30.559.10">
    <property type="entry name" value="Chloramphenicol acetyltransferase-like domain"/>
    <property type="match status" value="1"/>
</dbReference>
<dbReference type="GO" id="GO:0009437">
    <property type="term" value="P:carnitine metabolic process"/>
    <property type="evidence" value="ECO:0007669"/>
    <property type="project" value="TreeGrafter"/>
</dbReference>
<evidence type="ECO:0000313" key="5">
    <source>
        <dbReference type="EMBL" id="SAM72792.1"/>
    </source>
</evidence>
<dbReference type="Pfam" id="PF00755">
    <property type="entry name" value="Carn_acyltransf"/>
    <property type="match status" value="1"/>
</dbReference>
<evidence type="ECO:0000256" key="3">
    <source>
        <dbReference type="ARBA" id="ARBA00023315"/>
    </source>
</evidence>
<evidence type="ECO:0000256" key="1">
    <source>
        <dbReference type="ARBA" id="ARBA00005232"/>
    </source>
</evidence>
<organism evidence="5 6">
    <name type="scientific">Cardiobacterium hominis</name>
    <dbReference type="NCBI Taxonomy" id="2718"/>
    <lineage>
        <taxon>Bacteria</taxon>
        <taxon>Pseudomonadati</taxon>
        <taxon>Pseudomonadota</taxon>
        <taxon>Gammaproteobacteria</taxon>
        <taxon>Cardiobacteriales</taxon>
        <taxon>Cardiobacteriaceae</taxon>
        <taxon>Cardiobacterium</taxon>
    </lineage>
</organism>
<comment type="similarity">
    <text evidence="1">Belongs to the carnitine/choline acetyltransferase family.</text>
</comment>
<dbReference type="Proteomes" id="UP000190837">
    <property type="component" value="Unassembled WGS sequence"/>
</dbReference>
<dbReference type="InterPro" id="IPR000542">
    <property type="entry name" value="Carn_acyl_trans"/>
</dbReference>
<dbReference type="RefSeq" id="WP_079542345.1">
    <property type="nucleotide sequence ID" value="NZ_FKLO01000084.1"/>
</dbReference>
<sequence length="582" mass="66532">MKTLPLPSLDDTFATYLQWLRPLVDDKTYAHSAKALEDFRHLEAPKLQRLLEQRADLAAPDSWLIDYWRGMRLANRGSLPLTGNQAMKIDWKAPQSGLKRVAHFTHALARVHHAYQNGELRTILDDPDTCHSQWEVLRGAARRPLPVEDEYTFNSPHDPARHIIILYQGRGWAMDIHDDKGGIASPAQIENTLYALIQSRPEAPDLPFAAPSVFPNTQAREIRAQLISRGENAAIWQTVEKALFVLSIDDSHILDDEDALNDAAFSDGSAFWAYKPLNYRCNINDDRYFLHSESTWIDAASLADILQLAQNYQRDKQIRRKNTLPENLNLRPLDWQIDKHETKDQDSGTHKLIKDALAEYRHHAESYTTSIYDLFLNDQEQALLKHNDRDAIMQLALQYAQYKTRKTIKSSRENIDMRHYQNGRKSYMQSVTATSIATAHAIYQLEDASDIQPLIDQYSKEHRARKHACLNGQDTYGHLLGLRSIAREQKLEIPFFNDPGYLILTDNHISAITLGHHGILSYIAFTAGGPENIAVNYAFNRNNINLVLTHPRVRTREIQKFATAIQAGNKQILRILAAQQDE</sequence>
<dbReference type="PANTHER" id="PTHR22589">
    <property type="entry name" value="CARNITINE O-ACYLTRANSFERASE"/>
    <property type="match status" value="1"/>
</dbReference>
<dbReference type="InterPro" id="IPR039551">
    <property type="entry name" value="Cho/carn_acyl_trans"/>
</dbReference>
<proteinExistence type="inferred from homology"/>
<dbReference type="PANTHER" id="PTHR22589:SF31">
    <property type="entry name" value="CARNITINE O-PALMITOYLTRANSFERASE"/>
    <property type="match status" value="1"/>
</dbReference>
<protein>
    <submittedName>
        <fullName evidence="5">Carnitine O-palmitoyltransferase II, mitochondrial</fullName>
        <ecNumber evidence="5">2.3.1.21</ecNumber>
    </submittedName>
</protein>
<accession>A0A1C3H7G1</accession>
<evidence type="ECO:0000313" key="6">
    <source>
        <dbReference type="Proteomes" id="UP000190837"/>
    </source>
</evidence>
<keyword evidence="2 5" id="KW-0808">Transferase</keyword>
<keyword evidence="3 5" id="KW-0012">Acyltransferase</keyword>
<dbReference type="Gene3D" id="3.30.559.70">
    <property type="entry name" value="Choline/Carnitine o-acyltransferase, domain 2"/>
    <property type="match status" value="1"/>
</dbReference>
<gene>
    <name evidence="5" type="ORF">CHUV0807_2514</name>
</gene>
<dbReference type="SUPFAM" id="SSF52777">
    <property type="entry name" value="CoA-dependent acyltransferases"/>
    <property type="match status" value="2"/>
</dbReference>
<dbReference type="InterPro" id="IPR042231">
    <property type="entry name" value="Cho/carn_acyl_trans_2"/>
</dbReference>
<dbReference type="EMBL" id="FKLO01000084">
    <property type="protein sequence ID" value="SAM72792.1"/>
    <property type="molecule type" value="Genomic_DNA"/>
</dbReference>
<evidence type="ECO:0000259" key="4">
    <source>
        <dbReference type="Pfam" id="PF00755"/>
    </source>
</evidence>
<evidence type="ECO:0000256" key="2">
    <source>
        <dbReference type="ARBA" id="ARBA00022679"/>
    </source>
</evidence>
<dbReference type="EC" id="2.3.1.21" evidence="5"/>
<dbReference type="InterPro" id="IPR023213">
    <property type="entry name" value="CAT-like_dom_sf"/>
</dbReference>
<name>A0A1C3H7G1_9GAMM</name>
<reference evidence="6" key="1">
    <citation type="submission" date="2016-04" db="EMBL/GenBank/DDBJ databases">
        <authorList>
            <person name="Tagini F."/>
        </authorList>
    </citation>
    <scope>NUCLEOTIDE SEQUENCE [LARGE SCALE GENOMIC DNA]</scope>
    <source>
        <strain evidence="6">CHUV0807</strain>
    </source>
</reference>
<dbReference type="AlphaFoldDB" id="A0A1C3H7G1"/>
<feature type="domain" description="Choline/carnitine acyltransferase" evidence="4">
    <location>
        <begin position="4"/>
        <end position="566"/>
    </location>
</feature>
<dbReference type="GO" id="GO:0004095">
    <property type="term" value="F:carnitine O-palmitoyltransferase activity"/>
    <property type="evidence" value="ECO:0007669"/>
    <property type="project" value="UniProtKB-EC"/>
</dbReference>